<keyword evidence="6 8" id="KW-1133">Transmembrane helix</keyword>
<sequence>MSPRRTAALRGFRASAPFAIVMLPFGILFGVIATESGLTLPQTIGFSVLVVAGAAQFAAVQMMADNAPVLVIIATALAVNLRMAMYSAALTPHLGTAPGWLRATIAYVLTDQTFAVAAVDYDRRPAQRPGEKAAFFFGSVLPVCPVWYLSTALGAQLGTAIPPALSIDFAVPLTFIAIVAPLLRSPAHIAAAVVSVALALGLAGLPYNTGLLLAAAGAMATGALTEIWLERGVRA</sequence>
<feature type="transmembrane region" description="Helical" evidence="8">
    <location>
        <begin position="100"/>
        <end position="121"/>
    </location>
</feature>
<evidence type="ECO:0000313" key="9">
    <source>
        <dbReference type="EMBL" id="NUB44745.1"/>
    </source>
</evidence>
<dbReference type="Pfam" id="PF03591">
    <property type="entry name" value="AzlC"/>
    <property type="match status" value="1"/>
</dbReference>
<feature type="transmembrane region" description="Helical" evidence="8">
    <location>
        <begin position="12"/>
        <end position="33"/>
    </location>
</feature>
<feature type="transmembrane region" description="Helical" evidence="8">
    <location>
        <begin position="187"/>
        <end position="205"/>
    </location>
</feature>
<comment type="similarity">
    <text evidence="2">Belongs to the AzlC family.</text>
</comment>
<organism evidence="9 10">
    <name type="scientific">Fertoeibacter niger</name>
    <dbReference type="NCBI Taxonomy" id="2656921"/>
    <lineage>
        <taxon>Bacteria</taxon>
        <taxon>Pseudomonadati</taxon>
        <taxon>Pseudomonadota</taxon>
        <taxon>Alphaproteobacteria</taxon>
        <taxon>Rhodobacterales</taxon>
        <taxon>Paracoccaceae</taxon>
        <taxon>Fertoeibacter</taxon>
    </lineage>
</organism>
<evidence type="ECO:0000256" key="8">
    <source>
        <dbReference type="SAM" id="Phobius"/>
    </source>
</evidence>
<dbReference type="InterPro" id="IPR011606">
    <property type="entry name" value="Brnchd-chn_aa_trnsp_permease"/>
</dbReference>
<dbReference type="GO" id="GO:1903785">
    <property type="term" value="P:L-valine transmembrane transport"/>
    <property type="evidence" value="ECO:0007669"/>
    <property type="project" value="TreeGrafter"/>
</dbReference>
<feature type="transmembrane region" description="Helical" evidence="8">
    <location>
        <begin position="67"/>
        <end position="88"/>
    </location>
</feature>
<dbReference type="PANTHER" id="PTHR34979:SF1">
    <property type="entry name" value="INNER MEMBRANE PROTEIN YGAZ"/>
    <property type="match status" value="1"/>
</dbReference>
<feature type="transmembrane region" description="Helical" evidence="8">
    <location>
        <begin position="160"/>
        <end position="180"/>
    </location>
</feature>
<accession>A0A8X8KP48</accession>
<feature type="transmembrane region" description="Helical" evidence="8">
    <location>
        <begin position="133"/>
        <end position="154"/>
    </location>
</feature>
<gene>
    <name evidence="9" type="ORF">GEU84_010155</name>
</gene>
<evidence type="ECO:0000313" key="10">
    <source>
        <dbReference type="Proteomes" id="UP000484076"/>
    </source>
</evidence>
<evidence type="ECO:0000256" key="7">
    <source>
        <dbReference type="ARBA" id="ARBA00023136"/>
    </source>
</evidence>
<evidence type="ECO:0000256" key="2">
    <source>
        <dbReference type="ARBA" id="ARBA00010735"/>
    </source>
</evidence>
<reference evidence="9" key="1">
    <citation type="submission" date="2020-05" db="EMBL/GenBank/DDBJ databases">
        <title>Fertoebacter nigrum gen. nov., sp. nov., a new member of the family Rhodobacteraceae.</title>
        <authorList>
            <person name="Szuroczki S."/>
            <person name="Abbaszade G."/>
            <person name="Buni D."/>
            <person name="Schumann P."/>
            <person name="Toth E."/>
        </authorList>
    </citation>
    <scope>NUCLEOTIDE SEQUENCE</scope>
    <source>
        <strain evidence="9">RG-N-1a</strain>
    </source>
</reference>
<dbReference type="EMBL" id="WHUT02000005">
    <property type="protein sequence ID" value="NUB44745.1"/>
    <property type="molecule type" value="Genomic_DNA"/>
</dbReference>
<proteinExistence type="inferred from homology"/>
<dbReference type="GO" id="GO:0005886">
    <property type="term" value="C:plasma membrane"/>
    <property type="evidence" value="ECO:0007669"/>
    <property type="project" value="UniProtKB-SubCell"/>
</dbReference>
<evidence type="ECO:0000256" key="6">
    <source>
        <dbReference type="ARBA" id="ARBA00022989"/>
    </source>
</evidence>
<keyword evidence="10" id="KW-1185">Reference proteome</keyword>
<keyword evidence="7 8" id="KW-0472">Membrane</keyword>
<keyword evidence="4" id="KW-1003">Cell membrane</keyword>
<protein>
    <submittedName>
        <fullName evidence="9">AzlC family ABC transporter permease</fullName>
    </submittedName>
</protein>
<dbReference type="PANTHER" id="PTHR34979">
    <property type="entry name" value="INNER MEMBRANE PROTEIN YGAZ"/>
    <property type="match status" value="1"/>
</dbReference>
<evidence type="ECO:0000256" key="5">
    <source>
        <dbReference type="ARBA" id="ARBA00022692"/>
    </source>
</evidence>
<dbReference type="Proteomes" id="UP000484076">
    <property type="component" value="Unassembled WGS sequence"/>
</dbReference>
<feature type="transmembrane region" description="Helical" evidence="8">
    <location>
        <begin position="39"/>
        <end position="60"/>
    </location>
</feature>
<keyword evidence="5 8" id="KW-0812">Transmembrane</keyword>
<name>A0A8X8KP48_9RHOB</name>
<comment type="subcellular location">
    <subcellularLocation>
        <location evidence="1">Cell membrane</location>
        <topology evidence="1">Multi-pass membrane protein</topology>
    </subcellularLocation>
</comment>
<keyword evidence="3" id="KW-0813">Transport</keyword>
<dbReference type="AlphaFoldDB" id="A0A8X8KP48"/>
<comment type="caution">
    <text evidence="9">The sequence shown here is derived from an EMBL/GenBank/DDBJ whole genome shotgun (WGS) entry which is preliminary data.</text>
</comment>
<evidence type="ECO:0000256" key="4">
    <source>
        <dbReference type="ARBA" id="ARBA00022475"/>
    </source>
</evidence>
<evidence type="ECO:0000256" key="1">
    <source>
        <dbReference type="ARBA" id="ARBA00004651"/>
    </source>
</evidence>
<dbReference type="RefSeq" id="WP_152826064.1">
    <property type="nucleotide sequence ID" value="NZ_WHUT02000005.1"/>
</dbReference>
<evidence type="ECO:0000256" key="3">
    <source>
        <dbReference type="ARBA" id="ARBA00022448"/>
    </source>
</evidence>